<evidence type="ECO:0000313" key="7">
    <source>
        <dbReference type="EMBL" id="CAB9520696.1"/>
    </source>
</evidence>
<feature type="compositionally biased region" description="Basic and acidic residues" evidence="4">
    <location>
        <begin position="858"/>
        <end position="872"/>
    </location>
</feature>
<dbReference type="EMBL" id="CAICTM010001124">
    <property type="protein sequence ID" value="CAB9520696.1"/>
    <property type="molecule type" value="Genomic_DNA"/>
</dbReference>
<dbReference type="InterPro" id="IPR014001">
    <property type="entry name" value="Helicase_ATP-bd"/>
</dbReference>
<dbReference type="GO" id="GO:0016787">
    <property type="term" value="F:hydrolase activity"/>
    <property type="evidence" value="ECO:0007669"/>
    <property type="project" value="UniProtKB-KW"/>
</dbReference>
<dbReference type="InterPro" id="IPR000330">
    <property type="entry name" value="SNF2_N"/>
</dbReference>
<feature type="region of interest" description="Disordered" evidence="4">
    <location>
        <begin position="542"/>
        <end position="587"/>
    </location>
</feature>
<dbReference type="PROSITE" id="PS51194">
    <property type="entry name" value="HELICASE_CTER"/>
    <property type="match status" value="1"/>
</dbReference>
<proteinExistence type="predicted"/>
<feature type="compositionally biased region" description="Acidic residues" evidence="4">
    <location>
        <begin position="544"/>
        <end position="553"/>
    </location>
</feature>
<evidence type="ECO:0000256" key="4">
    <source>
        <dbReference type="SAM" id="MobiDB-lite"/>
    </source>
</evidence>
<evidence type="ECO:0000313" key="8">
    <source>
        <dbReference type="Proteomes" id="UP001153069"/>
    </source>
</evidence>
<organism evidence="7 8">
    <name type="scientific">Seminavis robusta</name>
    <dbReference type="NCBI Taxonomy" id="568900"/>
    <lineage>
        <taxon>Eukaryota</taxon>
        <taxon>Sar</taxon>
        <taxon>Stramenopiles</taxon>
        <taxon>Ochrophyta</taxon>
        <taxon>Bacillariophyta</taxon>
        <taxon>Bacillariophyceae</taxon>
        <taxon>Bacillariophycidae</taxon>
        <taxon>Naviculales</taxon>
        <taxon>Naviculaceae</taxon>
        <taxon>Seminavis</taxon>
    </lineage>
</organism>
<dbReference type="Proteomes" id="UP001153069">
    <property type="component" value="Unassembled WGS sequence"/>
</dbReference>
<evidence type="ECO:0000256" key="3">
    <source>
        <dbReference type="ARBA" id="ARBA00022840"/>
    </source>
</evidence>
<keyword evidence="2" id="KW-0378">Hydrolase</keyword>
<dbReference type="Pfam" id="PF00271">
    <property type="entry name" value="Helicase_C"/>
    <property type="match status" value="1"/>
</dbReference>
<keyword evidence="1" id="KW-0547">Nucleotide-binding</keyword>
<dbReference type="SUPFAM" id="SSF52540">
    <property type="entry name" value="P-loop containing nucleoside triphosphate hydrolases"/>
    <property type="match status" value="2"/>
</dbReference>
<dbReference type="InterPro" id="IPR049730">
    <property type="entry name" value="SNF2/RAD54-like_C"/>
</dbReference>
<feature type="region of interest" description="Disordered" evidence="4">
    <location>
        <begin position="858"/>
        <end position="913"/>
    </location>
</feature>
<name>A0A9N8EK15_9STRA</name>
<dbReference type="GO" id="GO:0005524">
    <property type="term" value="F:ATP binding"/>
    <property type="evidence" value="ECO:0007669"/>
    <property type="project" value="UniProtKB-KW"/>
</dbReference>
<protein>
    <submittedName>
        <fullName evidence="7">Regulator of chromatin subfamily A containing DEAD/H box 1</fullName>
    </submittedName>
</protein>
<dbReference type="PANTHER" id="PTHR45626">
    <property type="entry name" value="TRANSCRIPTION TERMINATION FACTOR 2-RELATED"/>
    <property type="match status" value="1"/>
</dbReference>
<dbReference type="InterPro" id="IPR050628">
    <property type="entry name" value="SNF2_RAD54_helicase_TF"/>
</dbReference>
<dbReference type="Gene3D" id="3.40.50.10810">
    <property type="entry name" value="Tandem AAA-ATPase domain"/>
    <property type="match status" value="2"/>
</dbReference>
<evidence type="ECO:0000259" key="5">
    <source>
        <dbReference type="PROSITE" id="PS51192"/>
    </source>
</evidence>
<feature type="region of interest" description="Disordered" evidence="4">
    <location>
        <begin position="957"/>
        <end position="994"/>
    </location>
</feature>
<dbReference type="PROSITE" id="PS51192">
    <property type="entry name" value="HELICASE_ATP_BIND_1"/>
    <property type="match status" value="1"/>
</dbReference>
<accession>A0A9N8EK15</accession>
<feature type="compositionally biased region" description="Basic residues" evidence="4">
    <location>
        <begin position="886"/>
        <end position="895"/>
    </location>
</feature>
<keyword evidence="8" id="KW-1185">Reference proteome</keyword>
<evidence type="ECO:0000259" key="6">
    <source>
        <dbReference type="PROSITE" id="PS51194"/>
    </source>
</evidence>
<dbReference type="Gene3D" id="3.40.50.300">
    <property type="entry name" value="P-loop containing nucleotide triphosphate hydrolases"/>
    <property type="match status" value="2"/>
</dbReference>
<dbReference type="InterPro" id="IPR038718">
    <property type="entry name" value="SNF2-like_sf"/>
</dbReference>
<gene>
    <name evidence="7" type="ORF">SEMRO_1126_G244090.1</name>
</gene>
<comment type="caution">
    <text evidence="7">The sequence shown here is derived from an EMBL/GenBank/DDBJ whole genome shotgun (WGS) entry which is preliminary data.</text>
</comment>
<dbReference type="InterPro" id="IPR027417">
    <property type="entry name" value="P-loop_NTPase"/>
</dbReference>
<dbReference type="GO" id="GO:0006281">
    <property type="term" value="P:DNA repair"/>
    <property type="evidence" value="ECO:0007669"/>
    <property type="project" value="TreeGrafter"/>
</dbReference>
<feature type="domain" description="Helicase ATP-binding" evidence="5">
    <location>
        <begin position="141"/>
        <end position="373"/>
    </location>
</feature>
<keyword evidence="3" id="KW-0067">ATP-binding</keyword>
<dbReference type="GO" id="GO:0005634">
    <property type="term" value="C:nucleus"/>
    <property type="evidence" value="ECO:0007669"/>
    <property type="project" value="TreeGrafter"/>
</dbReference>
<dbReference type="SMART" id="SM00487">
    <property type="entry name" value="DEXDc"/>
    <property type="match status" value="1"/>
</dbReference>
<evidence type="ECO:0000256" key="2">
    <source>
        <dbReference type="ARBA" id="ARBA00022801"/>
    </source>
</evidence>
<feature type="region of interest" description="Disordered" evidence="4">
    <location>
        <begin position="1026"/>
        <end position="1067"/>
    </location>
</feature>
<sequence>MSRCLNKRSIRDDSFSDGLDYLMDDDDDVVVLPTQQQPKKFKTYQPAASSLSSSSSSIEEIDSNVRKLPPLTHPQQHEVLRAIERNEDKNLQMLFWELGCNFVLHEHQFKAVRMVAGVQEDFPRVQADTRWATMNSLANAKPRDLAEKGLLVADVMGLGKTIQAVLACLLRNRIAASQGKPRKPTLICSPNESVLSQWHEHLILAGIDPNKIYRFKTKQGQPISGDIYVLCNRYDFQTEARWTFQSIKPDVSIEPSRSPLYPNARSELLAVLKNQYRASKGKEKNRYIAKHERTTINECIVKHLARECRTNSSAMFRTVVIDEAHFLKSLKTLWGMAAALLGLHTERMLPMTGTPYNNSCQDIASLMTFINPTEHWAAEKWWKRATENGDSRRVAQAVAEWSSTRLLRRDKDVIADKLPGKAVRKVRVSSCPVELKVYEEYEQKLQAAFGRLKALDSGGTGNTRLFQQSLEVMLRTAACCRMALIHPILPGGGREITVFFSPSRCNMKSVRSSLEKPNLCVCCKRKVQLRCRRNRNSDTGIELGAEDDDDLFEDDKTVGSNDNWNVEDDSEAEEEGAMPTKFKTQKGRGPIVPIPTGFCQLAARGVRHFACESCLDELEESGSGCPRCVNLFGRLDYMKSAEGVSGSGQTEGGQMTRKLYCKETFGGFRTTAKLDSVLSDFKSKLPRKEKVLIASFFKGTLDLLEAMFAEMQVQVARFDGDIKADEREKELNRFKLDDSCRVLLMTVQTGGTGLNLVVANHVWFVDRFWNPMVMEQCEDRCFRLGQKREVDVAYHDVQFTIDDVMHHINLRKMKNAAVILADGTKLSTSGLSFKDLSGKMGEGIGRAQEARERFHQLGAHSERKPSAHKRESTSASPFAPLAVSNSRRRGRKPSKPLRYASLQKSTAAAQDSWARRTGFDTLDGYKEPTQPLANQHADSWAERTNFAALLGEDLGSEEAYNHPQCDPSYQHGADGSQHDQPNNSHNDGGGSFDLKSQLRELTGEHSLENSVAELLLGESHGNVMQAASLYRDQQQQLGRHSNKRSTRAQKSSWPYSGGDDPEVIVLD</sequence>
<dbReference type="CDD" id="cd18793">
    <property type="entry name" value="SF2_C_SNF"/>
    <property type="match status" value="1"/>
</dbReference>
<reference evidence="7" key="1">
    <citation type="submission" date="2020-06" db="EMBL/GenBank/DDBJ databases">
        <authorList>
            <consortium name="Plant Systems Biology data submission"/>
        </authorList>
    </citation>
    <scope>NUCLEOTIDE SEQUENCE</scope>
    <source>
        <strain evidence="7">D6</strain>
    </source>
</reference>
<evidence type="ECO:0000256" key="1">
    <source>
        <dbReference type="ARBA" id="ARBA00022741"/>
    </source>
</evidence>
<dbReference type="InterPro" id="IPR001650">
    <property type="entry name" value="Helicase_C-like"/>
</dbReference>
<dbReference type="SMART" id="SM00490">
    <property type="entry name" value="HELICc"/>
    <property type="match status" value="1"/>
</dbReference>
<feature type="domain" description="Helicase C-terminal" evidence="6">
    <location>
        <begin position="673"/>
        <end position="832"/>
    </location>
</feature>
<dbReference type="OrthoDB" id="47719at2759"/>
<dbReference type="GO" id="GO:0008094">
    <property type="term" value="F:ATP-dependent activity, acting on DNA"/>
    <property type="evidence" value="ECO:0007669"/>
    <property type="project" value="TreeGrafter"/>
</dbReference>
<dbReference type="Pfam" id="PF00176">
    <property type="entry name" value="SNF2-rel_dom"/>
    <property type="match status" value="1"/>
</dbReference>
<feature type="compositionally biased region" description="Acidic residues" evidence="4">
    <location>
        <begin position="565"/>
        <end position="576"/>
    </location>
</feature>
<dbReference type="AlphaFoldDB" id="A0A9N8EK15"/>